<dbReference type="EMBL" id="JACSQS010000009">
    <property type="protein sequence ID" value="MBD7954567.1"/>
    <property type="molecule type" value="Genomic_DNA"/>
</dbReference>
<evidence type="ECO:0000313" key="1">
    <source>
        <dbReference type="EMBL" id="MBD7954567.1"/>
    </source>
</evidence>
<dbReference type="AlphaFoldDB" id="A0A8X8FX85"/>
<dbReference type="RefSeq" id="WP_191770736.1">
    <property type="nucleotide sequence ID" value="NZ_JACSQS010000009.1"/>
</dbReference>
<dbReference type="Proteomes" id="UP000636938">
    <property type="component" value="Unassembled WGS sequence"/>
</dbReference>
<organism evidence="1 2">
    <name type="scientific">Stenotrophomonas lacuserhaii</name>
    <dbReference type="NCBI Taxonomy" id="2760084"/>
    <lineage>
        <taxon>Bacteria</taxon>
        <taxon>Pseudomonadati</taxon>
        <taxon>Pseudomonadota</taxon>
        <taxon>Gammaproteobacteria</taxon>
        <taxon>Lysobacterales</taxon>
        <taxon>Lysobacteraceae</taxon>
        <taxon>Stenotrophomonas</taxon>
    </lineage>
</organism>
<sequence>MLQTYPESLLARAVDDVIQASSVQQGIDLARVQAFARRQIAKEREQALLDARELRATAAFEGYRDGVLYALGALQNVIEGMQEQQVVLAAAVRDEVQAVLGSMNTAPDVVVEPICTAFAHRMAQAGADTQAVLHVPREQEALLQALRDQPRLQALDVRPADRECPLLELGPLAWELDLQGSLLQDVELALARALPGVQDRLNALASQYSGGVLDALDSAAQIRGFARLGDTQMETQ</sequence>
<accession>A0A8X8FX85</accession>
<keyword evidence="2" id="KW-1185">Reference proteome</keyword>
<protein>
    <submittedName>
        <fullName evidence="1">Uncharacterized protein</fullName>
    </submittedName>
</protein>
<reference evidence="1 2" key="1">
    <citation type="submission" date="2020-08" db="EMBL/GenBank/DDBJ databases">
        <title>A Genomic Blueprint of the Chicken Gut Microbiome.</title>
        <authorList>
            <person name="Gilroy R."/>
            <person name="Ravi A."/>
            <person name="Getino M."/>
            <person name="Pursley I."/>
            <person name="Horton D.L."/>
            <person name="Alikhan N.-F."/>
            <person name="Baker D."/>
            <person name="Gharbi K."/>
            <person name="Hall N."/>
            <person name="Watson M."/>
            <person name="Adriaenssens E.M."/>
            <person name="Foster-Nyarko E."/>
            <person name="Jarju S."/>
            <person name="Secka A."/>
            <person name="Antonio M."/>
            <person name="Oren A."/>
            <person name="Chaudhuri R."/>
            <person name="La Ragione R.M."/>
            <person name="Hildebrand F."/>
            <person name="Pallen M.J."/>
        </authorList>
    </citation>
    <scope>NUCLEOTIDE SEQUENCE [LARGE SCALE GENOMIC DNA]</scope>
    <source>
        <strain evidence="1 2">Sa5BUN4</strain>
    </source>
</reference>
<gene>
    <name evidence="1" type="ORF">H9654_10190</name>
</gene>
<name>A0A8X8FX85_9GAMM</name>
<proteinExistence type="predicted"/>
<evidence type="ECO:0000313" key="2">
    <source>
        <dbReference type="Proteomes" id="UP000636938"/>
    </source>
</evidence>
<comment type="caution">
    <text evidence="1">The sequence shown here is derived from an EMBL/GenBank/DDBJ whole genome shotgun (WGS) entry which is preliminary data.</text>
</comment>